<dbReference type="AlphaFoldDB" id="A0A6N6MHX1"/>
<dbReference type="InterPro" id="IPR025665">
    <property type="entry name" value="Beta-barrel_OMP_2"/>
</dbReference>
<reference evidence="3 4" key="1">
    <citation type="submission" date="2019-09" db="EMBL/GenBank/DDBJ databases">
        <authorList>
            <person name="Cao W.R."/>
        </authorList>
    </citation>
    <scope>NUCLEOTIDE SEQUENCE [LARGE SCALE GENOMIC DNA]</scope>
    <source>
        <strain evidence="3 4">B1N29</strain>
    </source>
</reference>
<sequence length="230" mass="26425">MRFTFFILFLLGAVPVCFAQDVPVTEIDSLYKEDHFYAGLTYNFISQRPEGLSQNGFSWGINAGYIKDIPINKARNKAIGIGLGYATDAYNHNLLVTEDSNGDFQYEILDEGSSYSKNKFSFHLIELPIEFRWRTSTPTDYAFWRIYGGFKFGYVFSDTSSYKGEQGEYRYTNNSDFNNFQYGLMLSAGYNTWNFHVNYLLNPIFSDSAQLNGEAIEMSIIKIGLIFYIL</sequence>
<keyword evidence="1" id="KW-0732">Signal</keyword>
<proteinExistence type="predicted"/>
<comment type="caution">
    <text evidence="3">The sequence shown here is derived from an EMBL/GenBank/DDBJ whole genome shotgun (WGS) entry which is preliminary data.</text>
</comment>
<organism evidence="3 4">
    <name type="scientific">Pseudotamlana haliotis</name>
    <dbReference type="NCBI Taxonomy" id="2614804"/>
    <lineage>
        <taxon>Bacteria</taxon>
        <taxon>Pseudomonadati</taxon>
        <taxon>Bacteroidota</taxon>
        <taxon>Flavobacteriia</taxon>
        <taxon>Flavobacteriales</taxon>
        <taxon>Flavobacteriaceae</taxon>
        <taxon>Pseudotamlana</taxon>
    </lineage>
</organism>
<feature type="domain" description="Outer membrane protein beta-barrel" evidence="2">
    <location>
        <begin position="18"/>
        <end position="205"/>
    </location>
</feature>
<protein>
    <submittedName>
        <fullName evidence="3">PorT family protein</fullName>
    </submittedName>
</protein>
<keyword evidence="4" id="KW-1185">Reference proteome</keyword>
<name>A0A6N6MHX1_9FLAO</name>
<dbReference type="Proteomes" id="UP000441333">
    <property type="component" value="Unassembled WGS sequence"/>
</dbReference>
<evidence type="ECO:0000313" key="4">
    <source>
        <dbReference type="Proteomes" id="UP000441333"/>
    </source>
</evidence>
<accession>A0A6N6MHX1</accession>
<feature type="chain" id="PRO_5026972025" evidence="1">
    <location>
        <begin position="20"/>
        <end position="230"/>
    </location>
</feature>
<evidence type="ECO:0000313" key="3">
    <source>
        <dbReference type="EMBL" id="KAB1070617.1"/>
    </source>
</evidence>
<feature type="signal peptide" evidence="1">
    <location>
        <begin position="1"/>
        <end position="19"/>
    </location>
</feature>
<evidence type="ECO:0000256" key="1">
    <source>
        <dbReference type="SAM" id="SignalP"/>
    </source>
</evidence>
<dbReference type="RefSeq" id="WP_150936251.1">
    <property type="nucleotide sequence ID" value="NZ_WAAT01000011.1"/>
</dbReference>
<dbReference type="EMBL" id="WAAT01000011">
    <property type="protein sequence ID" value="KAB1070617.1"/>
    <property type="molecule type" value="Genomic_DNA"/>
</dbReference>
<evidence type="ECO:0000259" key="2">
    <source>
        <dbReference type="Pfam" id="PF13568"/>
    </source>
</evidence>
<dbReference type="Pfam" id="PF13568">
    <property type="entry name" value="OMP_b-brl_2"/>
    <property type="match status" value="1"/>
</dbReference>
<gene>
    <name evidence="3" type="ORF">F6U93_01720</name>
</gene>